<proteinExistence type="predicted"/>
<dbReference type="InterPro" id="IPR043129">
    <property type="entry name" value="ATPase_NBD"/>
</dbReference>
<evidence type="ECO:0000313" key="4">
    <source>
        <dbReference type="EMBL" id="THV12532.1"/>
    </source>
</evidence>
<organism evidence="4 5">
    <name type="scientific">Rhizobium rhizophilum</name>
    <dbReference type="NCBI Taxonomy" id="1850373"/>
    <lineage>
        <taxon>Bacteria</taxon>
        <taxon>Pseudomonadati</taxon>
        <taxon>Pseudomonadota</taxon>
        <taxon>Alphaproteobacteria</taxon>
        <taxon>Hyphomicrobiales</taxon>
        <taxon>Rhizobiaceae</taxon>
        <taxon>Rhizobium/Agrobacterium group</taxon>
        <taxon>Rhizobium</taxon>
    </lineage>
</organism>
<reference evidence="4 5" key="1">
    <citation type="submission" date="2019-04" db="EMBL/GenBank/DDBJ databases">
        <title>Genome sequence of strain 7209-2.</title>
        <authorList>
            <person name="Gao J."/>
            <person name="Sun J."/>
        </authorList>
    </citation>
    <scope>NUCLEOTIDE SEQUENCE [LARGE SCALE GENOMIC DNA]</scope>
    <source>
        <strain evidence="4 5">7209-2</strain>
    </source>
</reference>
<dbReference type="PANTHER" id="PTHR43435">
    <property type="entry name" value="RIBULOKINASE"/>
    <property type="match status" value="1"/>
</dbReference>
<dbReference type="EMBL" id="STGT01000004">
    <property type="protein sequence ID" value="THV12532.1"/>
    <property type="molecule type" value="Genomic_DNA"/>
</dbReference>
<keyword evidence="1" id="KW-0808">Transferase</keyword>
<evidence type="ECO:0000313" key="5">
    <source>
        <dbReference type="Proteomes" id="UP000309667"/>
    </source>
</evidence>
<dbReference type="Gene3D" id="3.30.420.40">
    <property type="match status" value="2"/>
</dbReference>
<dbReference type="PANTHER" id="PTHR43435:SF4">
    <property type="entry name" value="FGGY CARBOHYDRATE KINASE DOMAIN-CONTAINING PROTEIN"/>
    <property type="match status" value="1"/>
</dbReference>
<dbReference type="RefSeq" id="WP_136559325.1">
    <property type="nucleotide sequence ID" value="NZ_STGT01000004.1"/>
</dbReference>
<evidence type="ECO:0000256" key="2">
    <source>
        <dbReference type="ARBA" id="ARBA00022777"/>
    </source>
</evidence>
<evidence type="ECO:0000256" key="1">
    <source>
        <dbReference type="ARBA" id="ARBA00022679"/>
    </source>
</evidence>
<protein>
    <submittedName>
        <fullName evidence="4">Carbohydrate kinase</fullName>
    </submittedName>
</protein>
<dbReference type="SUPFAM" id="SSF53067">
    <property type="entry name" value="Actin-like ATPase domain"/>
    <property type="match status" value="2"/>
</dbReference>
<evidence type="ECO:0000259" key="3">
    <source>
        <dbReference type="Pfam" id="PF02782"/>
    </source>
</evidence>
<accession>A0ABY2QTH3</accession>
<feature type="domain" description="Carbohydrate kinase FGGY C-terminal" evidence="3">
    <location>
        <begin position="263"/>
        <end position="452"/>
    </location>
</feature>
<dbReference type="InterPro" id="IPR018485">
    <property type="entry name" value="FGGY_C"/>
</dbReference>
<dbReference type="GO" id="GO:0016301">
    <property type="term" value="F:kinase activity"/>
    <property type="evidence" value="ECO:0007669"/>
    <property type="project" value="UniProtKB-KW"/>
</dbReference>
<name>A0ABY2QTH3_9HYPH</name>
<dbReference type="Proteomes" id="UP000309667">
    <property type="component" value="Unassembled WGS sequence"/>
</dbReference>
<dbReference type="Pfam" id="PF02782">
    <property type="entry name" value="FGGY_C"/>
    <property type="match status" value="1"/>
</dbReference>
<keyword evidence="2 4" id="KW-0418">Kinase</keyword>
<gene>
    <name evidence="4" type="ORF">E9677_17410</name>
</gene>
<comment type="caution">
    <text evidence="4">The sequence shown here is derived from an EMBL/GenBank/DDBJ whole genome shotgun (WGS) entry which is preliminary data.</text>
</comment>
<keyword evidence="5" id="KW-1185">Reference proteome</keyword>
<sequence>MARFVIGIDFGTLSARGVLIDVNSSMQVGQVVVNFRHGLITASSPVYVDVSPEMVLHKPSDYLEACRHILRTLGTDRHVAGIGIAATACSPLPVRSDGTTFEAAYPDDPHALIKLWKHRGAQRYADRITQMNPRSLVNGEGMFAKAAELAEIRPVIWGETERFIEVGDWLVWQLTGNECRSLDFAAYKSLYRPGQGYPLELRNDLESRLADPHPIATVAGCLSGSWLRETLILGEPIVAVAAIDSHAVIPAAQMSDGPGFLGVLGTSSSFLRLGGPSEILPSGYEIGAFGAAAPDVWCCEAGQAAFGDVIAWFVDTFPVGFEKAEAFQFLENCMRNRSPMQGRLLALDWFGGNRIPHRDKTLSGLLLGLNVETTPLDVCQALHESLSFGVRSIINSCGEAEFETCIPTMAGTVALRNAYLMQTICDVIGRPLRVAQLEFPSALGAGIHAAVASGIVQDVTDGSQRFGCRSYLTYAPDPRRHSVYSDIYSVYLALANDPVLTASMRRLSDFSSKAAGD</sequence>